<reference evidence="1 2" key="1">
    <citation type="submission" date="2015-12" db="EMBL/GenBank/DDBJ databases">
        <title>Draft genome sequence of Moniliophthora roreri, the causal agent of frosty pod rot of cacao.</title>
        <authorList>
            <person name="Aime M.C."/>
            <person name="Diaz-Valderrama J.R."/>
            <person name="Kijpornyongpan T."/>
            <person name="Phillips-Mora W."/>
        </authorList>
    </citation>
    <scope>NUCLEOTIDE SEQUENCE [LARGE SCALE GENOMIC DNA]</scope>
    <source>
        <strain evidence="1 2">MCA 2952</strain>
    </source>
</reference>
<dbReference type="InterPro" id="IPR036249">
    <property type="entry name" value="Thioredoxin-like_sf"/>
</dbReference>
<organism evidence="1 2">
    <name type="scientific">Moniliophthora roreri</name>
    <name type="common">Frosty pod rot fungus</name>
    <name type="synonym">Monilia roreri</name>
    <dbReference type="NCBI Taxonomy" id="221103"/>
    <lineage>
        <taxon>Eukaryota</taxon>
        <taxon>Fungi</taxon>
        <taxon>Dikarya</taxon>
        <taxon>Basidiomycota</taxon>
        <taxon>Agaricomycotina</taxon>
        <taxon>Agaricomycetes</taxon>
        <taxon>Agaricomycetidae</taxon>
        <taxon>Agaricales</taxon>
        <taxon>Marasmiineae</taxon>
        <taxon>Marasmiaceae</taxon>
        <taxon>Moniliophthora</taxon>
    </lineage>
</organism>
<accession>A0A0W0FN89</accession>
<dbReference type="AlphaFoldDB" id="A0A0W0FN89"/>
<proteinExistence type="predicted"/>
<dbReference type="PANTHER" id="PTHR28630:SF3">
    <property type="entry name" value="PEROXIREDOXIN-LIKE 2C"/>
    <property type="match status" value="1"/>
</dbReference>
<dbReference type="Gene3D" id="3.40.30.10">
    <property type="entry name" value="Glutaredoxin"/>
    <property type="match status" value="1"/>
</dbReference>
<evidence type="ECO:0000313" key="1">
    <source>
        <dbReference type="EMBL" id="KTB37654.1"/>
    </source>
</evidence>
<sequence>MTHKSLMQREAGPLSVNVSYTQTPKKLSKQPTSPDSIFSHNTTSSFFLHPKKLFSGRHSKEPDTPKIPLSFLSPYWLAHNNKRARLLSTPSSLSTPSDIGPLTLGIPSVTGSLLASCYMSDSVSSSDYISGDTHSEQCLSTLPATMVSRPGSRTSEPSMMEENGKNLSLDTLADACPSFFRSCPSLTLSSEQRSTPAPSPTFDGYLLPTAKQLKRAAELPVISESGKKAPFGSIWKKHKTIVIFIRHFMCPLCQDYLYSISRSICAGVLRTQGVDLVIVSNGDYEMIKSFRRIFQTPFAVYTDPTQQVYNVLGMIRSLEKGPRAAYVRHGTASGIGMIVANAAKVGMPIWKKGGDTSQLGGEFVLGPGLQCCFAHRMRYTRDHLPILKLVKEAGIDMTAKLKLQKVSIHVMTPEDEEDWMVERKMEFNAMMERKRKRRGDTRYCDGESCQLLYDSYEGS</sequence>
<dbReference type="Pfam" id="PF13911">
    <property type="entry name" value="AhpC-TSA_2"/>
    <property type="match status" value="1"/>
</dbReference>
<dbReference type="SUPFAM" id="SSF52833">
    <property type="entry name" value="Thioredoxin-like"/>
    <property type="match status" value="1"/>
</dbReference>
<name>A0A0W0FN89_MONRR</name>
<dbReference type="Proteomes" id="UP000054988">
    <property type="component" value="Unassembled WGS sequence"/>
</dbReference>
<comment type="caution">
    <text evidence="1">The sequence shown here is derived from an EMBL/GenBank/DDBJ whole genome shotgun (WGS) entry which is preliminary data.</text>
</comment>
<dbReference type="CDD" id="cd02970">
    <property type="entry name" value="PRX_like2"/>
    <property type="match status" value="1"/>
</dbReference>
<dbReference type="InterPro" id="IPR032801">
    <property type="entry name" value="PXL2A/B/C"/>
</dbReference>
<protein>
    <submittedName>
        <fullName evidence="1">Uncharacterized protein</fullName>
    </submittedName>
</protein>
<dbReference type="EMBL" id="LATX01001834">
    <property type="protein sequence ID" value="KTB37654.1"/>
    <property type="molecule type" value="Genomic_DNA"/>
</dbReference>
<gene>
    <name evidence="1" type="ORF">WG66_9776</name>
</gene>
<dbReference type="PANTHER" id="PTHR28630">
    <property type="match status" value="1"/>
</dbReference>
<dbReference type="eggNOG" id="KOG4498">
    <property type="taxonomic scope" value="Eukaryota"/>
</dbReference>
<evidence type="ECO:0000313" key="2">
    <source>
        <dbReference type="Proteomes" id="UP000054988"/>
    </source>
</evidence>